<name>A0A820SHC3_9BILA</name>
<proteinExistence type="predicted"/>
<dbReference type="EMBL" id="CAJOBB010031419">
    <property type="protein sequence ID" value="CAF4450545.1"/>
    <property type="molecule type" value="Genomic_DNA"/>
</dbReference>
<organism evidence="1 2">
    <name type="scientific">Adineta steineri</name>
    <dbReference type="NCBI Taxonomy" id="433720"/>
    <lineage>
        <taxon>Eukaryota</taxon>
        <taxon>Metazoa</taxon>
        <taxon>Spiralia</taxon>
        <taxon>Gnathifera</taxon>
        <taxon>Rotifera</taxon>
        <taxon>Eurotatoria</taxon>
        <taxon>Bdelloidea</taxon>
        <taxon>Adinetida</taxon>
        <taxon>Adinetidae</taxon>
        <taxon>Adineta</taxon>
    </lineage>
</organism>
<evidence type="ECO:0000313" key="1">
    <source>
        <dbReference type="EMBL" id="CAF4450545.1"/>
    </source>
</evidence>
<dbReference type="AlphaFoldDB" id="A0A820SHC3"/>
<evidence type="ECO:0000313" key="2">
    <source>
        <dbReference type="Proteomes" id="UP000663868"/>
    </source>
</evidence>
<accession>A0A820SHC3</accession>
<dbReference type="Proteomes" id="UP000663868">
    <property type="component" value="Unassembled WGS sequence"/>
</dbReference>
<gene>
    <name evidence="1" type="ORF">KXQ929_LOCUS53923</name>
</gene>
<reference evidence="1" key="1">
    <citation type="submission" date="2021-02" db="EMBL/GenBank/DDBJ databases">
        <authorList>
            <person name="Nowell W R."/>
        </authorList>
    </citation>
    <scope>NUCLEOTIDE SEQUENCE</scope>
</reference>
<comment type="caution">
    <text evidence="1">The sequence shown here is derived from an EMBL/GenBank/DDBJ whole genome shotgun (WGS) entry which is preliminary data.</text>
</comment>
<sequence>GIRSEFCLLYGITDVVNSSKVSFDSVDGFSIFDGCESLFTLKLKLTDLADFILGSDFFKLDERLIVDEFVRDSEVKEFVDDEHKDTCSIGRFVELKFVNDFDSTCFIETGV</sequence>
<protein>
    <submittedName>
        <fullName evidence="1">Uncharacterized protein</fullName>
    </submittedName>
</protein>
<feature type="non-terminal residue" evidence="1">
    <location>
        <position position="1"/>
    </location>
</feature>